<keyword evidence="1" id="KW-0479">Metal-binding</keyword>
<evidence type="ECO:0000256" key="2">
    <source>
        <dbReference type="ARBA" id="ARBA00022801"/>
    </source>
</evidence>
<dbReference type="InterPro" id="IPR002933">
    <property type="entry name" value="Peptidase_M20"/>
</dbReference>
<comment type="caution">
    <text evidence="4">The sequence shown here is derived from an EMBL/GenBank/DDBJ whole genome shotgun (WGS) entry which is preliminary data.</text>
</comment>
<keyword evidence="2" id="KW-0378">Hydrolase</keyword>
<reference evidence="4 5" key="1">
    <citation type="journal article" date="2018" name="ISME J.">
        <title>A methanotrophic archaeon couples anaerobic oxidation of methane to Fe(III) reduction.</title>
        <authorList>
            <person name="Cai C."/>
            <person name="Leu A.O."/>
            <person name="Xie G.J."/>
            <person name="Guo J."/>
            <person name="Feng Y."/>
            <person name="Zhao J.X."/>
            <person name="Tyson G.W."/>
            <person name="Yuan Z."/>
            <person name="Hu S."/>
        </authorList>
    </citation>
    <scope>NUCLEOTIDE SEQUENCE [LARGE SCALE GENOMIC DNA]</scope>
    <source>
        <strain evidence="4">FeB_12</strain>
    </source>
</reference>
<dbReference type="AlphaFoldDB" id="A0A855X047"/>
<dbReference type="GO" id="GO:0016787">
    <property type="term" value="F:hydrolase activity"/>
    <property type="evidence" value="ECO:0007669"/>
    <property type="project" value="UniProtKB-KW"/>
</dbReference>
<proteinExistence type="predicted"/>
<feature type="domain" description="Peptidase M20 dimerisation" evidence="3">
    <location>
        <begin position="190"/>
        <end position="291"/>
    </location>
</feature>
<dbReference type="EMBL" id="PQAP01000099">
    <property type="protein sequence ID" value="PWB71887.1"/>
    <property type="molecule type" value="Genomic_DNA"/>
</dbReference>
<dbReference type="InterPro" id="IPR036264">
    <property type="entry name" value="Bact_exopeptidase_dim_dom"/>
</dbReference>
<dbReference type="SUPFAM" id="SSF55031">
    <property type="entry name" value="Bacterial exopeptidase dimerisation domain"/>
    <property type="match status" value="1"/>
</dbReference>
<gene>
    <name evidence="4" type="ORF">C3F09_07300</name>
</gene>
<dbReference type="Gene3D" id="3.40.630.10">
    <property type="entry name" value="Zn peptidases"/>
    <property type="match status" value="2"/>
</dbReference>
<dbReference type="InterPro" id="IPR011650">
    <property type="entry name" value="Peptidase_M20_dimer"/>
</dbReference>
<dbReference type="Pfam" id="PF07687">
    <property type="entry name" value="M20_dimer"/>
    <property type="match status" value="1"/>
</dbReference>
<dbReference type="GO" id="GO:0046872">
    <property type="term" value="F:metal ion binding"/>
    <property type="evidence" value="ECO:0007669"/>
    <property type="project" value="UniProtKB-KW"/>
</dbReference>
<evidence type="ECO:0000256" key="1">
    <source>
        <dbReference type="ARBA" id="ARBA00022723"/>
    </source>
</evidence>
<evidence type="ECO:0000313" key="4">
    <source>
        <dbReference type="EMBL" id="PWB71887.1"/>
    </source>
</evidence>
<name>A0A855X047_9BACT</name>
<protein>
    <recommendedName>
        <fullName evidence="3">Peptidase M20 dimerisation domain-containing protein</fullName>
    </recommendedName>
</protein>
<evidence type="ECO:0000313" key="5">
    <source>
        <dbReference type="Proteomes" id="UP000250918"/>
    </source>
</evidence>
<organism evidence="4 5">
    <name type="scientific">candidate division GN15 bacterium</name>
    <dbReference type="NCBI Taxonomy" id="2072418"/>
    <lineage>
        <taxon>Bacteria</taxon>
        <taxon>candidate division GN15</taxon>
    </lineage>
</organism>
<dbReference type="Gene3D" id="3.30.70.360">
    <property type="match status" value="1"/>
</dbReference>
<dbReference type="PANTHER" id="PTHR43808">
    <property type="entry name" value="ACETYLORNITHINE DEACETYLASE"/>
    <property type="match status" value="1"/>
</dbReference>
<accession>A0A855X047</accession>
<sequence length="393" mass="42435">MSGEMREFRVDIDYIVKTLKALIRINSVLPHEQLLAGFIADELKKMGLRPQLHETAKDRPNVYANAEFGRGGPFVVLSGHSDTVGTAADWVSDPFQPVTQDGRLYGLGAINMKSGLACCLGVMKSLVEYGNSAGLNGRVGLAVTVDQEGLSIGAEAMLQTEYAKCDAMLHAEHFFGDSQKDYLPLAGTGKVLYKLTIRGKSAHAFRPSEGGINAIGDAASIITALDRLNLRPHELYGRGTYCVLNVSGGPAQYSMVVPELCEVTITRLTVPGETRDIAVKDMLDLIDSLNLKSKVTVETPPPSYDPYQLDTETPFVNIFRDAYQNVVGAAPHFAPHRGITDANVFAKAGIPTIVFGPKGANHHKAGEYVELASLAPVAQVYVQTINRYLGDGE</sequence>
<dbReference type="Pfam" id="PF01546">
    <property type="entry name" value="Peptidase_M20"/>
    <property type="match status" value="1"/>
</dbReference>
<evidence type="ECO:0000259" key="3">
    <source>
        <dbReference type="Pfam" id="PF07687"/>
    </source>
</evidence>
<dbReference type="SUPFAM" id="SSF53187">
    <property type="entry name" value="Zn-dependent exopeptidases"/>
    <property type="match status" value="1"/>
</dbReference>
<dbReference type="InterPro" id="IPR050072">
    <property type="entry name" value="Peptidase_M20A"/>
</dbReference>
<dbReference type="Proteomes" id="UP000250918">
    <property type="component" value="Unassembled WGS sequence"/>
</dbReference>